<organism evidence="2 3">
    <name type="scientific">Batrachochytrium salamandrivorans</name>
    <dbReference type="NCBI Taxonomy" id="1357716"/>
    <lineage>
        <taxon>Eukaryota</taxon>
        <taxon>Fungi</taxon>
        <taxon>Fungi incertae sedis</taxon>
        <taxon>Chytridiomycota</taxon>
        <taxon>Chytridiomycota incertae sedis</taxon>
        <taxon>Chytridiomycetes</taxon>
        <taxon>Rhizophydiales</taxon>
        <taxon>Rhizophydiales incertae sedis</taxon>
        <taxon>Batrachochytrium</taxon>
    </lineage>
</organism>
<accession>A0ABQ8F4B5</accession>
<dbReference type="EMBL" id="JAFCIX010000403">
    <property type="protein sequence ID" value="KAH6591637.1"/>
    <property type="molecule type" value="Genomic_DNA"/>
</dbReference>
<proteinExistence type="predicted"/>
<comment type="caution">
    <text evidence="2">The sequence shown here is derived from an EMBL/GenBank/DDBJ whole genome shotgun (WGS) entry which is preliminary data.</text>
</comment>
<dbReference type="PANTHER" id="PTHR46586:SF3">
    <property type="entry name" value="ANKYRIN REPEAT-CONTAINING PROTEIN"/>
    <property type="match status" value="1"/>
</dbReference>
<sequence length="463" mass="50676">MASQQPTGRTSGRVNAISSNISSTNQHVLLSGRSTGGGSNEGGLFDCSGSSLLAQFLAGKLASPLLPATASLIWAECFSWDTVEYISPLPQFKLTWELMFLHSYRMKRTVAEFPMLGIVDGSITGLSLRLRAMSMLEETVVMIAHITQDPLTKAGELFHSHLQRIYGKIPTDLPAQRLLLITAAGLGILESVSAVLETCTDQPAIWAAVDLAVTNDHSAVADKLQSSAQISEFTLMSAIRAGRIGIMRCICRAQPDTLSKLEIQDVVSLANRNRLIVWLLQNSALLKNWQDEPIVTACMRLDNLELLKYVHANKIGMRPESSDVAIAARTMPIIIWAFTSLNYLKWGSLLMMDLAATDGNACLVGFLLERKFKCSNEGCRAAITGNHLDVVKLLRAHDPDLNWAMLESYAQKVGCRAIESWLNQQNTKDLRSKALSSRIGILNGGRPHTKPPISRIDKGGYST</sequence>
<keyword evidence="3" id="KW-1185">Reference proteome</keyword>
<evidence type="ECO:0000256" key="1">
    <source>
        <dbReference type="SAM" id="MobiDB-lite"/>
    </source>
</evidence>
<feature type="region of interest" description="Disordered" evidence="1">
    <location>
        <begin position="443"/>
        <end position="463"/>
    </location>
</feature>
<dbReference type="InterPro" id="IPR052050">
    <property type="entry name" value="SecEffector_AnkRepeat"/>
</dbReference>
<dbReference type="Proteomes" id="UP001648503">
    <property type="component" value="Unassembled WGS sequence"/>
</dbReference>
<gene>
    <name evidence="2" type="ORF">BASA50_008610</name>
</gene>
<name>A0ABQ8F4B5_9FUNG</name>
<evidence type="ECO:0000313" key="3">
    <source>
        <dbReference type="Proteomes" id="UP001648503"/>
    </source>
</evidence>
<dbReference type="PANTHER" id="PTHR46586">
    <property type="entry name" value="ANKYRIN REPEAT-CONTAINING PROTEIN"/>
    <property type="match status" value="1"/>
</dbReference>
<protein>
    <submittedName>
        <fullName evidence="2">Uncharacterized protein</fullName>
    </submittedName>
</protein>
<dbReference type="SUPFAM" id="SSF140860">
    <property type="entry name" value="Pseudo ankyrin repeat-like"/>
    <property type="match status" value="1"/>
</dbReference>
<evidence type="ECO:0000313" key="2">
    <source>
        <dbReference type="EMBL" id="KAH6591637.1"/>
    </source>
</evidence>
<reference evidence="2 3" key="1">
    <citation type="submission" date="2021-02" db="EMBL/GenBank/DDBJ databases">
        <title>Variation within the Batrachochytrium salamandrivorans European outbreak.</title>
        <authorList>
            <person name="Kelly M."/>
            <person name="Pasmans F."/>
            <person name="Shea T.P."/>
            <person name="Munoz J.F."/>
            <person name="Carranza S."/>
            <person name="Cuomo C.A."/>
            <person name="Martel A."/>
        </authorList>
    </citation>
    <scope>NUCLEOTIDE SEQUENCE [LARGE SCALE GENOMIC DNA]</scope>
    <source>
        <strain evidence="2 3">AMFP18/2</strain>
    </source>
</reference>